<organism evidence="1 2">
    <name type="scientific">Rhizophagus irregularis</name>
    <dbReference type="NCBI Taxonomy" id="588596"/>
    <lineage>
        <taxon>Eukaryota</taxon>
        <taxon>Fungi</taxon>
        <taxon>Fungi incertae sedis</taxon>
        <taxon>Mucoromycota</taxon>
        <taxon>Glomeromycotina</taxon>
        <taxon>Glomeromycetes</taxon>
        <taxon>Glomerales</taxon>
        <taxon>Glomeraceae</taxon>
        <taxon>Rhizophagus</taxon>
    </lineage>
</organism>
<accession>A0A2N0NU24</accession>
<comment type="caution">
    <text evidence="1">The sequence shown here is derived from an EMBL/GenBank/DDBJ whole genome shotgun (WGS) entry which is preliminary data.</text>
</comment>
<dbReference type="Proteomes" id="UP000232722">
    <property type="component" value="Unassembled WGS sequence"/>
</dbReference>
<name>A0A2N0NU24_9GLOM</name>
<reference evidence="1 2" key="2">
    <citation type="submission" date="2017-09" db="EMBL/GenBank/DDBJ databases">
        <title>Extensive intraspecific genome diversity in a model arbuscular mycorrhizal fungus.</title>
        <authorList>
            <person name="Chen E.C."/>
            <person name="Morin E."/>
            <person name="Beaudet D."/>
            <person name="Noel J."/>
            <person name="Ndikumana S."/>
            <person name="Charron P."/>
            <person name="St-Onge C."/>
            <person name="Giorgi J."/>
            <person name="Grigoriev I.V."/>
            <person name="Roux C."/>
            <person name="Martin F.M."/>
            <person name="Corradi N."/>
        </authorList>
    </citation>
    <scope>NUCLEOTIDE SEQUENCE [LARGE SCALE GENOMIC DNA]</scope>
    <source>
        <strain evidence="1 2">A5</strain>
    </source>
</reference>
<protein>
    <submittedName>
        <fullName evidence="1">Uncharacterized protein</fullName>
    </submittedName>
</protein>
<reference evidence="1 2" key="1">
    <citation type="submission" date="2016-04" db="EMBL/GenBank/DDBJ databases">
        <title>Genome analyses suggest a sexual origin of heterokaryosis in a supposedly ancient asexual fungus.</title>
        <authorList>
            <person name="Ropars J."/>
            <person name="Sedzielewska K."/>
            <person name="Noel J."/>
            <person name="Charron P."/>
            <person name="Farinelli L."/>
            <person name="Marton T."/>
            <person name="Kruger M."/>
            <person name="Pelin A."/>
            <person name="Brachmann A."/>
            <person name="Corradi N."/>
        </authorList>
    </citation>
    <scope>NUCLEOTIDE SEQUENCE [LARGE SCALE GENOMIC DNA]</scope>
    <source>
        <strain evidence="1 2">A5</strain>
    </source>
</reference>
<proteinExistence type="predicted"/>
<dbReference type="EMBL" id="LLXJ01002822">
    <property type="protein sequence ID" value="PKB98084.1"/>
    <property type="molecule type" value="Genomic_DNA"/>
</dbReference>
<dbReference type="VEuPathDB" id="FungiDB:RhiirA1_476991"/>
<evidence type="ECO:0000313" key="2">
    <source>
        <dbReference type="Proteomes" id="UP000232722"/>
    </source>
</evidence>
<dbReference type="AlphaFoldDB" id="A0A2N0NU24"/>
<evidence type="ECO:0000313" key="1">
    <source>
        <dbReference type="EMBL" id="PKB98084.1"/>
    </source>
</evidence>
<sequence>MLEFKVIINSYIKYEFKFSLDILEEISENWRGRRALSIFTIDSIYIGEDYTKVINEYKSNRVIKDFEYSRFDYGINYCHR</sequence>
<gene>
    <name evidence="1" type="ORF">RhiirA5_431975</name>
</gene>